<organism evidence="2 3">
    <name type="scientific">Corynebacterium freneyi</name>
    <dbReference type="NCBI Taxonomy" id="134034"/>
    <lineage>
        <taxon>Bacteria</taxon>
        <taxon>Bacillati</taxon>
        <taxon>Actinomycetota</taxon>
        <taxon>Actinomycetes</taxon>
        <taxon>Mycobacteriales</taxon>
        <taxon>Corynebacteriaceae</taxon>
        <taxon>Corynebacterium</taxon>
    </lineage>
</organism>
<dbReference type="Proteomes" id="UP001519305">
    <property type="component" value="Unassembled WGS sequence"/>
</dbReference>
<proteinExistence type="predicted"/>
<dbReference type="SUPFAM" id="SSF53850">
    <property type="entry name" value="Periplasmic binding protein-like II"/>
    <property type="match status" value="1"/>
</dbReference>
<feature type="compositionally biased region" description="Low complexity" evidence="1">
    <location>
        <begin position="399"/>
        <end position="408"/>
    </location>
</feature>
<evidence type="ECO:0000313" key="3">
    <source>
        <dbReference type="Proteomes" id="UP001519305"/>
    </source>
</evidence>
<accession>A0ABS4U843</accession>
<protein>
    <recommendedName>
        <fullName evidence="4">Extracellular solute-binding protein</fullName>
    </recommendedName>
</protein>
<evidence type="ECO:0000313" key="2">
    <source>
        <dbReference type="EMBL" id="MBP2332375.1"/>
    </source>
</evidence>
<dbReference type="RefSeq" id="WP_209652734.1">
    <property type="nucleotide sequence ID" value="NZ_CP047357.1"/>
</dbReference>
<feature type="region of interest" description="Disordered" evidence="1">
    <location>
        <begin position="382"/>
        <end position="408"/>
    </location>
</feature>
<reference evidence="2 3" key="1">
    <citation type="submission" date="2021-03" db="EMBL/GenBank/DDBJ databases">
        <title>Sequencing the genomes of 1000 actinobacteria strains.</title>
        <authorList>
            <person name="Klenk H.-P."/>
        </authorList>
    </citation>
    <scope>NUCLEOTIDE SEQUENCE [LARGE SCALE GENOMIC DNA]</scope>
    <source>
        <strain evidence="2 3">DSM 44506</strain>
    </source>
</reference>
<evidence type="ECO:0008006" key="4">
    <source>
        <dbReference type="Google" id="ProtNLM"/>
    </source>
</evidence>
<keyword evidence="3" id="KW-1185">Reference proteome</keyword>
<sequence length="408" mass="42772">MSSASAPRARKTGARVVALILVVVGVLAVAVGRGWVSVPGLSEDSPGGGPGSGGLGGGGDLRLVAGVVGWEKLEYFRDPAVREVFADHGLEVTVEAAGSRTIATGVDLDEFDFAFPSSAPAAKRIAEENPHEAETTPFHSPMAVATFRPIVDVLAAEGVAREEDGHWYIDMTEYLRLAEEGTRWRDVGDGAYPSPRTVQMSTTDARTSNSAAMYASILSWAGNDGAVVADRGQVDAAVERIAPLLAGQGFTESSSAGPFADYLSQGIGAKPMVMIYESQFLERQMNAEESIRDDMVLAYPDPTIQSKHTVIGLNSDGAEVARLLAEDPDLQRLAAEHGFRPQSRSVFDEVLADKGAPAPPELVSVIDPPSFDLLEALLTGLGEELGGRGEPSAAEEDAGAAADAPVGE</sequence>
<dbReference type="EMBL" id="JAGINY010000001">
    <property type="protein sequence ID" value="MBP2332375.1"/>
    <property type="molecule type" value="Genomic_DNA"/>
</dbReference>
<gene>
    <name evidence="2" type="ORF">JOF33_001074</name>
</gene>
<comment type="caution">
    <text evidence="2">The sequence shown here is derived from an EMBL/GenBank/DDBJ whole genome shotgun (WGS) entry which is preliminary data.</text>
</comment>
<name>A0ABS4U843_9CORY</name>
<evidence type="ECO:0000256" key="1">
    <source>
        <dbReference type="SAM" id="MobiDB-lite"/>
    </source>
</evidence>